<dbReference type="GO" id="GO:0003676">
    <property type="term" value="F:nucleic acid binding"/>
    <property type="evidence" value="ECO:0007669"/>
    <property type="project" value="InterPro"/>
</dbReference>
<keyword evidence="13" id="KW-0548">Nucleotidyltransferase</keyword>
<feature type="region of interest" description="Disordered" evidence="17">
    <location>
        <begin position="767"/>
        <end position="813"/>
    </location>
</feature>
<evidence type="ECO:0000256" key="14">
    <source>
        <dbReference type="ARBA" id="ARBA00023113"/>
    </source>
</evidence>
<evidence type="ECO:0000313" key="20">
    <source>
        <dbReference type="EMBL" id="JAV53706.1"/>
    </source>
</evidence>
<evidence type="ECO:0000256" key="7">
    <source>
        <dbReference type="ARBA" id="ARBA00022759"/>
    </source>
</evidence>
<dbReference type="PROSITE" id="PS50158">
    <property type="entry name" value="ZF_CCHC"/>
    <property type="match status" value="1"/>
</dbReference>
<dbReference type="GO" id="GO:0005524">
    <property type="term" value="F:ATP binding"/>
    <property type="evidence" value="ECO:0007669"/>
    <property type="project" value="UniProtKB-KW"/>
</dbReference>
<keyword evidence="13" id="KW-0808">Transferase</keyword>
<evidence type="ECO:0000256" key="13">
    <source>
        <dbReference type="ARBA" id="ARBA00022932"/>
    </source>
</evidence>
<comment type="function">
    <text evidence="1">The aspartyl protease (PR) mediates the proteolytic cleavages of the Gag and Gag-Pol polyproteins after assembly of the VLP.</text>
</comment>
<keyword evidence="4" id="KW-0540">Nuclease</keyword>
<dbReference type="InterPro" id="IPR057670">
    <property type="entry name" value="SH3_retrovirus"/>
</dbReference>
<keyword evidence="5" id="KW-0479">Metal-binding</keyword>
<evidence type="ECO:0000256" key="11">
    <source>
        <dbReference type="ARBA" id="ARBA00022908"/>
    </source>
</evidence>
<dbReference type="Gene3D" id="3.30.420.10">
    <property type="entry name" value="Ribonuclease H-like superfamily/Ribonuclease H"/>
    <property type="match status" value="1"/>
</dbReference>
<accession>A0A1Y1K2V0</accession>
<feature type="domain" description="CCHC-type" evidence="18">
    <location>
        <begin position="248"/>
        <end position="263"/>
    </location>
</feature>
<keyword evidence="11" id="KW-0229">DNA integration</keyword>
<evidence type="ECO:0000256" key="6">
    <source>
        <dbReference type="ARBA" id="ARBA00022741"/>
    </source>
</evidence>
<dbReference type="GO" id="GO:0004519">
    <property type="term" value="F:endonuclease activity"/>
    <property type="evidence" value="ECO:0007669"/>
    <property type="project" value="UniProtKB-KW"/>
</dbReference>
<name>A0A1Y1K2V0_PHOPY</name>
<keyword evidence="3" id="KW-0645">Protease</keyword>
<evidence type="ECO:0000256" key="9">
    <source>
        <dbReference type="ARBA" id="ARBA00022840"/>
    </source>
</evidence>
<keyword evidence="15" id="KW-0233">DNA recombination</keyword>
<dbReference type="EMBL" id="GEZM01098859">
    <property type="protein sequence ID" value="JAV53706.1"/>
    <property type="molecule type" value="Transcribed_RNA"/>
</dbReference>
<dbReference type="Pfam" id="PF22936">
    <property type="entry name" value="Pol_BBD"/>
    <property type="match status" value="1"/>
</dbReference>
<keyword evidence="12" id="KW-0695">RNA-directed DNA polymerase</keyword>
<keyword evidence="14" id="KW-0917">Virion maturation</keyword>
<keyword evidence="16" id="KW-0863">Zinc-finger</keyword>
<dbReference type="GO" id="GO:0015074">
    <property type="term" value="P:DNA integration"/>
    <property type="evidence" value="ECO:0007669"/>
    <property type="project" value="UniProtKB-KW"/>
</dbReference>
<reference evidence="20" key="1">
    <citation type="journal article" date="2016" name="Sci. Rep.">
        <title>Molecular characterization of firefly nuptial gifts: a multi-omics approach sheds light on postcopulatory sexual selection.</title>
        <authorList>
            <person name="Al-Wathiqui N."/>
            <person name="Fallon T.R."/>
            <person name="South A."/>
            <person name="Weng J.K."/>
            <person name="Lewis S.M."/>
        </authorList>
    </citation>
    <scope>NUCLEOTIDE SEQUENCE</scope>
</reference>
<dbReference type="SMART" id="SM00343">
    <property type="entry name" value="ZnF_C2HC"/>
    <property type="match status" value="1"/>
</dbReference>
<dbReference type="Pfam" id="PF13976">
    <property type="entry name" value="gag_pre-integrs"/>
    <property type="match status" value="1"/>
</dbReference>
<keyword evidence="9" id="KW-0067">ATP-binding</keyword>
<proteinExistence type="predicted"/>
<evidence type="ECO:0000256" key="16">
    <source>
        <dbReference type="PROSITE-ProRule" id="PRU00047"/>
    </source>
</evidence>
<evidence type="ECO:0000256" key="5">
    <source>
        <dbReference type="ARBA" id="ARBA00022723"/>
    </source>
</evidence>
<dbReference type="InterPro" id="IPR039537">
    <property type="entry name" value="Retrotran_Ty1/copia-like"/>
</dbReference>
<sequence>MEHQEGSIEKLRGTDNWTVWKFAIRNVLRAYTNAYEICNGDLRMPEALNEEATAEQKAEYIRDLKIWDKADRIASQALVKALEPKIMALLVTCNTARQMWIKLHSIFEQQTKQAAHVVQAEFFSFTMNEKDDMVTHISKFETLILKMNALNVKQDDMSLVVKLLDTLPDNYDNLRQAWWARPDEQQTFNNLVNVLTSEESRRKQRHLQSEASEESTGALLAGRYRSKSQISHKKNTTKGVTTKKTFTCYGCGGKNHIKRNCPNRKQKFYNEESGENAFITEVLNAENDEDFWIVDSGATDHLTYHGEWFSSFEQFKTPVKVHIGNKTSMDALGKGVVEVKTFVDGKIFDFRMLNVLFVPAARRNLFSMTAALDKGYEFKSNQKECFFVSDEKTKAKGRRVGQLFTMIMKVKVPANSLLQLSNTKETNVTSKLKSIQEWHEMLGHQNRVQVEKVLNRNGIEYTKQDFFCEACVKGKQHRKVFQVRQQRAQREGEVMNVDLCGPMEITSYGGSRYFICFTCDYSKFRLIKFLKEKSETTKGIAEVLNFVKNQCGRPLKMLRCDGGGEFNNKDVTTLLKSEGVILSVSNPYTSEQNGCAERSNRTVVELARTMLAAKDLPKGLWAEAVNTAVYLLNRTGPSNENGKSPLEIFTGKSTHLNKLHVFGTTCFVHKPKQVRKKWDPKCQKGIFVGYSEEMDGFRVWLSSTRKILRSRDVVFEPVNCTDHSNEEKSISKMITFDINLDEKPNYVAEYPGENRFVREKEIEQVENENIDAENELQESEEDRQNHENIDVDDNELRESEEEDGQDQPRYNFRNRRNLHCTKRLIETMIAEVDEPKSYQEAVESPESRHWKQAMEEEMQSLIENHTWILVDLPENRKAITNRWTFKFKKKVEEKVLSVKHITSEDQLGDILTIN</sequence>
<dbReference type="PANTHER" id="PTHR42648">
    <property type="entry name" value="TRANSPOSASE, PUTATIVE-RELATED"/>
    <property type="match status" value="1"/>
</dbReference>
<feature type="compositionally biased region" description="Acidic residues" evidence="17">
    <location>
        <begin position="767"/>
        <end position="781"/>
    </location>
</feature>
<evidence type="ECO:0000256" key="17">
    <source>
        <dbReference type="SAM" id="MobiDB-lite"/>
    </source>
</evidence>
<dbReference type="GO" id="GO:0008233">
    <property type="term" value="F:peptidase activity"/>
    <property type="evidence" value="ECO:0007669"/>
    <property type="project" value="UniProtKB-KW"/>
</dbReference>
<feature type="domain" description="Integrase catalytic" evidence="19">
    <location>
        <begin position="487"/>
        <end position="653"/>
    </location>
</feature>
<dbReference type="InterPro" id="IPR012337">
    <property type="entry name" value="RNaseH-like_sf"/>
</dbReference>
<dbReference type="PANTHER" id="PTHR42648:SF11">
    <property type="entry name" value="TRANSPOSON TY4-P GAG-POL POLYPROTEIN"/>
    <property type="match status" value="1"/>
</dbReference>
<dbReference type="InterPro" id="IPR036397">
    <property type="entry name" value="RNaseH_sf"/>
</dbReference>
<protein>
    <recommendedName>
        <fullName evidence="21">Retrovirus-related Pol polyprotein from transposon TNT 1-94</fullName>
    </recommendedName>
</protein>
<dbReference type="Gene3D" id="4.10.60.10">
    <property type="entry name" value="Zinc finger, CCHC-type"/>
    <property type="match status" value="1"/>
</dbReference>
<evidence type="ECO:0000256" key="10">
    <source>
        <dbReference type="ARBA" id="ARBA00022842"/>
    </source>
</evidence>
<dbReference type="InterPro" id="IPR001584">
    <property type="entry name" value="Integrase_cat-core"/>
</dbReference>
<evidence type="ECO:0008006" key="21">
    <source>
        <dbReference type="Google" id="ProtNLM"/>
    </source>
</evidence>
<evidence type="ECO:0000256" key="8">
    <source>
        <dbReference type="ARBA" id="ARBA00022801"/>
    </source>
</evidence>
<dbReference type="AlphaFoldDB" id="A0A1Y1K2V0"/>
<keyword evidence="16" id="KW-0862">Zinc</keyword>
<dbReference type="GO" id="GO:0008270">
    <property type="term" value="F:zinc ion binding"/>
    <property type="evidence" value="ECO:0007669"/>
    <property type="project" value="UniProtKB-KW"/>
</dbReference>
<evidence type="ECO:0000256" key="2">
    <source>
        <dbReference type="ARBA" id="ARBA00022612"/>
    </source>
</evidence>
<organism evidence="20">
    <name type="scientific">Photinus pyralis</name>
    <name type="common">Common eastern firefly</name>
    <name type="synonym">Lampyris pyralis</name>
    <dbReference type="NCBI Taxonomy" id="7054"/>
    <lineage>
        <taxon>Eukaryota</taxon>
        <taxon>Metazoa</taxon>
        <taxon>Ecdysozoa</taxon>
        <taxon>Arthropoda</taxon>
        <taxon>Hexapoda</taxon>
        <taxon>Insecta</taxon>
        <taxon>Pterygota</taxon>
        <taxon>Neoptera</taxon>
        <taxon>Endopterygota</taxon>
        <taxon>Coleoptera</taxon>
        <taxon>Polyphaga</taxon>
        <taxon>Elateriformia</taxon>
        <taxon>Elateroidea</taxon>
        <taxon>Lampyridae</taxon>
        <taxon>Lampyrinae</taxon>
        <taxon>Photinus</taxon>
    </lineage>
</organism>
<dbReference type="SUPFAM" id="SSF57756">
    <property type="entry name" value="Retrovirus zinc finger-like domains"/>
    <property type="match status" value="1"/>
</dbReference>
<dbReference type="InterPro" id="IPR025724">
    <property type="entry name" value="GAG-pre-integrase_dom"/>
</dbReference>
<keyword evidence="13" id="KW-0239">DNA-directed DNA polymerase</keyword>
<feature type="compositionally biased region" description="Basic and acidic residues" evidence="17">
    <location>
        <begin position="782"/>
        <end position="797"/>
    </location>
</feature>
<keyword evidence="6" id="KW-0547">Nucleotide-binding</keyword>
<dbReference type="SUPFAM" id="SSF53098">
    <property type="entry name" value="Ribonuclease H-like"/>
    <property type="match status" value="1"/>
</dbReference>
<dbReference type="PROSITE" id="PS50994">
    <property type="entry name" value="INTEGRASE"/>
    <property type="match status" value="1"/>
</dbReference>
<dbReference type="InterPro" id="IPR001878">
    <property type="entry name" value="Znf_CCHC"/>
</dbReference>
<evidence type="ECO:0000259" key="19">
    <source>
        <dbReference type="PROSITE" id="PS50994"/>
    </source>
</evidence>
<keyword evidence="7" id="KW-0255">Endonuclease</keyword>
<evidence type="ECO:0000259" key="18">
    <source>
        <dbReference type="PROSITE" id="PS50158"/>
    </source>
</evidence>
<evidence type="ECO:0000256" key="1">
    <source>
        <dbReference type="ARBA" id="ARBA00002180"/>
    </source>
</evidence>
<keyword evidence="10" id="KW-0460">Magnesium</keyword>
<dbReference type="InterPro" id="IPR054722">
    <property type="entry name" value="PolX-like_BBD"/>
</dbReference>
<evidence type="ECO:0000256" key="3">
    <source>
        <dbReference type="ARBA" id="ARBA00022670"/>
    </source>
</evidence>
<dbReference type="InterPro" id="IPR036875">
    <property type="entry name" value="Znf_CCHC_sf"/>
</dbReference>
<keyword evidence="2" id="KW-1188">Viral release from host cell</keyword>
<keyword evidence="8" id="KW-0378">Hydrolase</keyword>
<dbReference type="GO" id="GO:0003964">
    <property type="term" value="F:RNA-directed DNA polymerase activity"/>
    <property type="evidence" value="ECO:0007669"/>
    <property type="project" value="UniProtKB-KW"/>
</dbReference>
<evidence type="ECO:0000256" key="4">
    <source>
        <dbReference type="ARBA" id="ARBA00022722"/>
    </source>
</evidence>
<dbReference type="GO" id="GO:0006310">
    <property type="term" value="P:DNA recombination"/>
    <property type="evidence" value="ECO:0007669"/>
    <property type="project" value="UniProtKB-KW"/>
</dbReference>
<dbReference type="Pfam" id="PF14223">
    <property type="entry name" value="Retrotran_gag_2"/>
    <property type="match status" value="1"/>
</dbReference>
<dbReference type="GO" id="GO:0003887">
    <property type="term" value="F:DNA-directed DNA polymerase activity"/>
    <property type="evidence" value="ECO:0007669"/>
    <property type="project" value="UniProtKB-KW"/>
</dbReference>
<dbReference type="Pfam" id="PF25597">
    <property type="entry name" value="SH3_retrovirus"/>
    <property type="match status" value="1"/>
</dbReference>
<dbReference type="GO" id="GO:0006508">
    <property type="term" value="P:proteolysis"/>
    <property type="evidence" value="ECO:0007669"/>
    <property type="project" value="UniProtKB-KW"/>
</dbReference>
<evidence type="ECO:0000256" key="12">
    <source>
        <dbReference type="ARBA" id="ARBA00022918"/>
    </source>
</evidence>
<evidence type="ECO:0000256" key="15">
    <source>
        <dbReference type="ARBA" id="ARBA00023172"/>
    </source>
</evidence>